<dbReference type="SUPFAM" id="SSF53098">
    <property type="entry name" value="Ribonuclease H-like"/>
    <property type="match status" value="1"/>
</dbReference>
<dbReference type="InterPro" id="IPR001584">
    <property type="entry name" value="Integrase_cat-core"/>
</dbReference>
<feature type="region of interest" description="Disordered" evidence="2">
    <location>
        <begin position="808"/>
        <end position="842"/>
    </location>
</feature>
<proteinExistence type="predicted"/>
<dbReference type="PROSITE" id="PS50994">
    <property type="entry name" value="INTEGRASE"/>
    <property type="match status" value="1"/>
</dbReference>
<keyword evidence="5" id="KW-1185">Reference proteome</keyword>
<dbReference type="PANTHER" id="PTHR42648:SF18">
    <property type="entry name" value="RETROTRANSPOSON, UNCLASSIFIED-LIKE PROTEIN"/>
    <property type="match status" value="1"/>
</dbReference>
<dbReference type="EMBL" id="BQNB010011987">
    <property type="protein sequence ID" value="GJS97743.1"/>
    <property type="molecule type" value="Genomic_DNA"/>
</dbReference>
<dbReference type="PANTHER" id="PTHR42648">
    <property type="entry name" value="TRANSPOSASE, PUTATIVE-RELATED"/>
    <property type="match status" value="1"/>
</dbReference>
<reference evidence="4" key="2">
    <citation type="submission" date="2022-01" db="EMBL/GenBank/DDBJ databases">
        <authorList>
            <person name="Yamashiro T."/>
            <person name="Shiraishi A."/>
            <person name="Satake H."/>
            <person name="Nakayama K."/>
        </authorList>
    </citation>
    <scope>NUCLEOTIDE SEQUENCE</scope>
</reference>
<feature type="domain" description="Integrase catalytic" evidence="3">
    <location>
        <begin position="976"/>
        <end position="1098"/>
    </location>
</feature>
<evidence type="ECO:0000256" key="1">
    <source>
        <dbReference type="SAM" id="Coils"/>
    </source>
</evidence>
<reference evidence="4" key="1">
    <citation type="journal article" date="2022" name="Int. J. Mol. Sci.">
        <title>Draft Genome of Tanacetum Coccineum: Genomic Comparison of Closely Related Tanacetum-Family Plants.</title>
        <authorList>
            <person name="Yamashiro T."/>
            <person name="Shiraishi A."/>
            <person name="Nakayama K."/>
            <person name="Satake H."/>
        </authorList>
    </citation>
    <scope>NUCLEOTIDE SEQUENCE</scope>
</reference>
<dbReference type="Proteomes" id="UP001151760">
    <property type="component" value="Unassembled WGS sequence"/>
</dbReference>
<feature type="coiled-coil region" evidence="1">
    <location>
        <begin position="410"/>
        <end position="465"/>
    </location>
</feature>
<comment type="caution">
    <text evidence="4">The sequence shown here is derived from an EMBL/GenBank/DDBJ whole genome shotgun (WGS) entry which is preliminary data.</text>
</comment>
<sequence length="1098" mass="125576">MSSSNSNNIKKTFNPITMTTLVEFMILSGGDNRPLMLDKDLYDSWQSRMELYMENKEHGRMILKSVKHGPLIWPTIEENYVTRTKKYVELSATEKIQADCDLNATNIILHGLPSDVYSLINHHRVAKDLWERVQLLMQYLHITNFDQLNTFLEQHELHANEVRNMRERNQDPLALVTNHQMTPYHFNTYQSSYNNPQFQQQFSLSQSPQYGSIHPTQHYSTTYLSTPLAINYPSASLYLAVLVFKQGDDPIDAINKMMGDKVHLLLVLLEQGQTSQEKEGLIQLIKRNDLGSITYDSDCDEISIAKAVLMANLSSYGSDVLSEVPHSENTHNDMLNQSVQEISYSKQTHLVNYPENEISSDSNIIPYSQYLLETQYAAVYDTNSSVQQDAMILSVFEQLSNQVTNCNKVNKDNLMANESLSAELERYKEQFADFEKEINYLKQTLSEQLKEKELLTKTFNVLKNESKEKEARNIDKEIALEKKVKELDNIVYKMGQSAQRPMLYDSTIIAKETNVISISDSGETLMLEEESRSKMLLKQSDPMVLEKKVNIKPVNYAVLNQLSEDFDIVNIVVNSSVDLNTSMNVNSSVAMNDSVNYVEKCNKCLELEAELIKQHNMVEKDEKLKGKDIGNNVALVSNATTIAQGMYKLDPVTLAPKDKNNREAHIYYLKHTMEQVDILKEIVEQAKSLNPLNSASYSACKYVKLIQELLAYVRDTCPHIHKPSEKLVVVTPINKKKAVSSMFYARHELCFLEFVSDMNACSKSKPVKKAKNKKEWKPTGKVFTKIGYNWRPIGRTFTLVGNARPKVPKTIDSNSKPKIAKSMTSNKMKPGTSRGSNTSVASTSSSLVNDRLSRLFSVRFRNDQITKIMRYGDYQLGNVIISRVYYVEGLGHNLFSVGQFCDADLEVVFQKNTCFIRNLEGVNLLSGSKDTNLYTISLDDMLKTSLIYLLSKALKTKSWLWHRWLSHLNFGKGKKSSHQPTAEDTNQEKLYLFHMDLCGPMRVESINGKRYILVIIDDYSRFTLVKFLRSNDEAPNAIIKCIKNIQVRLNDTVHNVRIDNGTEFVNQTLRDFYENVRISHQTFVAHTPQQNGIVERRN</sequence>
<dbReference type="Gene3D" id="3.30.420.10">
    <property type="entry name" value="Ribonuclease H-like superfamily/Ribonuclease H"/>
    <property type="match status" value="1"/>
</dbReference>
<gene>
    <name evidence="4" type="ORF">Tco_0804711</name>
</gene>
<keyword evidence="1" id="KW-0175">Coiled coil</keyword>
<evidence type="ECO:0000256" key="2">
    <source>
        <dbReference type="SAM" id="MobiDB-lite"/>
    </source>
</evidence>
<protein>
    <submittedName>
        <fullName evidence="4">Retrovirus-related pol polyprotein from transposon TNT 1-94</fullName>
    </submittedName>
</protein>
<evidence type="ECO:0000313" key="4">
    <source>
        <dbReference type="EMBL" id="GJS97743.1"/>
    </source>
</evidence>
<dbReference type="InterPro" id="IPR039537">
    <property type="entry name" value="Retrotran_Ty1/copia-like"/>
</dbReference>
<dbReference type="InterPro" id="IPR036397">
    <property type="entry name" value="RNaseH_sf"/>
</dbReference>
<organism evidence="4 5">
    <name type="scientific">Tanacetum coccineum</name>
    <dbReference type="NCBI Taxonomy" id="301880"/>
    <lineage>
        <taxon>Eukaryota</taxon>
        <taxon>Viridiplantae</taxon>
        <taxon>Streptophyta</taxon>
        <taxon>Embryophyta</taxon>
        <taxon>Tracheophyta</taxon>
        <taxon>Spermatophyta</taxon>
        <taxon>Magnoliopsida</taxon>
        <taxon>eudicotyledons</taxon>
        <taxon>Gunneridae</taxon>
        <taxon>Pentapetalae</taxon>
        <taxon>asterids</taxon>
        <taxon>campanulids</taxon>
        <taxon>Asterales</taxon>
        <taxon>Asteraceae</taxon>
        <taxon>Asteroideae</taxon>
        <taxon>Anthemideae</taxon>
        <taxon>Anthemidinae</taxon>
        <taxon>Tanacetum</taxon>
    </lineage>
</organism>
<name>A0ABQ5A9M5_9ASTR</name>
<dbReference type="InterPro" id="IPR012337">
    <property type="entry name" value="RNaseH-like_sf"/>
</dbReference>
<dbReference type="Pfam" id="PF00665">
    <property type="entry name" value="rve"/>
    <property type="match status" value="1"/>
</dbReference>
<feature type="compositionally biased region" description="Polar residues" evidence="2">
    <location>
        <begin position="811"/>
        <end position="827"/>
    </location>
</feature>
<evidence type="ECO:0000313" key="5">
    <source>
        <dbReference type="Proteomes" id="UP001151760"/>
    </source>
</evidence>
<feature type="compositionally biased region" description="Low complexity" evidence="2">
    <location>
        <begin position="833"/>
        <end position="842"/>
    </location>
</feature>
<accession>A0ABQ5A9M5</accession>
<evidence type="ECO:0000259" key="3">
    <source>
        <dbReference type="PROSITE" id="PS50994"/>
    </source>
</evidence>